<dbReference type="CDD" id="cd09888">
    <property type="entry name" value="NGN_Euk"/>
    <property type="match status" value="1"/>
</dbReference>
<evidence type="ECO:0000256" key="6">
    <source>
        <dbReference type="ARBA" id="ARBA00022553"/>
    </source>
</evidence>
<dbReference type="EMBL" id="CAJVCH010308843">
    <property type="protein sequence ID" value="CAG7786018.1"/>
    <property type="molecule type" value="Genomic_DNA"/>
</dbReference>
<evidence type="ECO:0000256" key="10">
    <source>
        <dbReference type="ARBA" id="ARBA00023163"/>
    </source>
</evidence>
<dbReference type="InterPro" id="IPR039385">
    <property type="entry name" value="NGN_Euk"/>
</dbReference>
<dbReference type="Proteomes" id="UP000708208">
    <property type="component" value="Unassembled WGS sequence"/>
</dbReference>
<dbReference type="CDD" id="cd06082">
    <property type="entry name" value="KOW_Spt5_2"/>
    <property type="match status" value="1"/>
</dbReference>
<gene>
    <name evidence="14" type="ORF">AFUS01_LOCUS24603</name>
</gene>
<dbReference type="PANTHER" id="PTHR11125:SF7">
    <property type="entry name" value="TRANSCRIPTION ELONGATION FACTOR SPT5"/>
    <property type="match status" value="1"/>
</dbReference>
<keyword evidence="6" id="KW-0597">Phosphoprotein</keyword>
<evidence type="ECO:0000256" key="5">
    <source>
        <dbReference type="ARBA" id="ARBA00022491"/>
    </source>
</evidence>
<dbReference type="CDD" id="cd06081">
    <property type="entry name" value="KOW_Spt5_1"/>
    <property type="match status" value="1"/>
</dbReference>
<dbReference type="InterPro" id="IPR039659">
    <property type="entry name" value="SPT5"/>
</dbReference>
<keyword evidence="9" id="KW-0010">Activator</keyword>
<feature type="domain" description="KOW" evidence="13">
    <location>
        <begin position="215"/>
        <end position="242"/>
    </location>
</feature>
<dbReference type="Pfam" id="PF00467">
    <property type="entry name" value="KOW"/>
    <property type="match status" value="1"/>
</dbReference>
<dbReference type="PANTHER" id="PTHR11125">
    <property type="entry name" value="SUPPRESSOR OF TY 5"/>
    <property type="match status" value="1"/>
</dbReference>
<proteinExistence type="inferred from homology"/>
<evidence type="ECO:0000259" key="13">
    <source>
        <dbReference type="SMART" id="SM00739"/>
    </source>
</evidence>
<dbReference type="InterPro" id="IPR041977">
    <property type="entry name" value="KOW_Spt5_4"/>
</dbReference>
<keyword evidence="5" id="KW-0678">Repressor</keyword>
<dbReference type="Pfam" id="PF23284">
    <property type="entry name" value="KOW2_Spt5"/>
    <property type="match status" value="1"/>
</dbReference>
<keyword evidence="8" id="KW-0805">Transcription regulation</keyword>
<dbReference type="Pfam" id="PF23291">
    <property type="entry name" value="KOW4_SPT5"/>
    <property type="match status" value="1"/>
</dbReference>
<dbReference type="InterPro" id="IPR041973">
    <property type="entry name" value="KOW_Spt5_1"/>
</dbReference>
<evidence type="ECO:0000256" key="4">
    <source>
        <dbReference type="ARBA" id="ARBA00021370"/>
    </source>
</evidence>
<evidence type="ECO:0000256" key="11">
    <source>
        <dbReference type="ARBA" id="ARBA00023242"/>
    </source>
</evidence>
<dbReference type="GO" id="GO:0006368">
    <property type="term" value="P:transcription elongation by RNA polymerase II"/>
    <property type="evidence" value="ECO:0007669"/>
    <property type="project" value="TreeGrafter"/>
</dbReference>
<keyword evidence="7" id="KW-0677">Repeat</keyword>
<dbReference type="Pfam" id="PF23042">
    <property type="entry name" value="KOW1_SPT5"/>
    <property type="match status" value="1"/>
</dbReference>
<keyword evidence="11" id="KW-0539">Nucleus</keyword>
<dbReference type="Pfam" id="PF23037">
    <property type="entry name" value="KOWx_SPT5"/>
    <property type="match status" value="1"/>
</dbReference>
<dbReference type="SMART" id="SM00739">
    <property type="entry name" value="KOW"/>
    <property type="match status" value="4"/>
</dbReference>
<evidence type="ECO:0000256" key="8">
    <source>
        <dbReference type="ARBA" id="ARBA00023015"/>
    </source>
</evidence>
<dbReference type="InterPro" id="IPR041976">
    <property type="entry name" value="KOW_Spt5_3"/>
</dbReference>
<dbReference type="AlphaFoldDB" id="A0A8J2L1R0"/>
<evidence type="ECO:0000256" key="2">
    <source>
        <dbReference type="ARBA" id="ARBA00006956"/>
    </source>
</evidence>
<evidence type="ECO:0000313" key="14">
    <source>
        <dbReference type="EMBL" id="CAG7786018.1"/>
    </source>
</evidence>
<dbReference type="FunFam" id="2.30.30.30:FF:000016">
    <property type="entry name" value="Transcription elongation factor SPT5"/>
    <property type="match status" value="1"/>
</dbReference>
<dbReference type="GO" id="GO:0032044">
    <property type="term" value="C:DSIF complex"/>
    <property type="evidence" value="ECO:0007669"/>
    <property type="project" value="TreeGrafter"/>
</dbReference>
<evidence type="ECO:0000256" key="1">
    <source>
        <dbReference type="ARBA" id="ARBA00004123"/>
    </source>
</evidence>
<name>A0A8J2L1R0_9HEXA</name>
<dbReference type="FunFam" id="2.30.30.30:FF:000013">
    <property type="entry name" value="Transcription elongation factor SPT5"/>
    <property type="match status" value="1"/>
</dbReference>
<dbReference type="GO" id="GO:0003729">
    <property type="term" value="F:mRNA binding"/>
    <property type="evidence" value="ECO:0007669"/>
    <property type="project" value="TreeGrafter"/>
</dbReference>
<dbReference type="OrthoDB" id="28901at2759"/>
<comment type="caution">
    <text evidence="14">The sequence shown here is derived from an EMBL/GenBank/DDBJ whole genome shotgun (WGS) entry which is preliminary data.</text>
</comment>
<reference evidence="14" key="1">
    <citation type="submission" date="2021-06" db="EMBL/GenBank/DDBJ databases">
        <authorList>
            <person name="Hodson N. C."/>
            <person name="Mongue J. A."/>
            <person name="Jaron S. K."/>
        </authorList>
    </citation>
    <scope>NUCLEOTIDE SEQUENCE</scope>
</reference>
<evidence type="ECO:0000256" key="12">
    <source>
        <dbReference type="ARBA" id="ARBA00029645"/>
    </source>
</evidence>
<dbReference type="InterPro" id="IPR005824">
    <property type="entry name" value="KOW"/>
</dbReference>
<dbReference type="CDD" id="cd06083">
    <property type="entry name" value="KOW_Spt5_3"/>
    <property type="match status" value="1"/>
</dbReference>
<comment type="subcellular location">
    <subcellularLocation>
        <location evidence="1">Nucleus</location>
    </subcellularLocation>
</comment>
<dbReference type="GO" id="GO:0032784">
    <property type="term" value="P:regulation of DNA-templated transcription elongation"/>
    <property type="evidence" value="ECO:0007669"/>
    <property type="project" value="InterPro"/>
</dbReference>
<evidence type="ECO:0000256" key="9">
    <source>
        <dbReference type="ARBA" id="ARBA00023159"/>
    </source>
</evidence>
<accession>A0A8J2L1R0</accession>
<evidence type="ECO:0000256" key="3">
    <source>
        <dbReference type="ARBA" id="ARBA00020181"/>
    </source>
</evidence>
<organism evidence="14 15">
    <name type="scientific">Allacma fusca</name>
    <dbReference type="NCBI Taxonomy" id="39272"/>
    <lineage>
        <taxon>Eukaryota</taxon>
        <taxon>Metazoa</taxon>
        <taxon>Ecdysozoa</taxon>
        <taxon>Arthropoda</taxon>
        <taxon>Hexapoda</taxon>
        <taxon>Collembola</taxon>
        <taxon>Symphypleona</taxon>
        <taxon>Sminthuridae</taxon>
        <taxon>Allacma</taxon>
    </lineage>
</organism>
<dbReference type="InterPro" id="IPR057936">
    <property type="entry name" value="KOWx_Spt5"/>
</dbReference>
<feature type="domain" description="KOW" evidence="13">
    <location>
        <begin position="267"/>
        <end position="294"/>
    </location>
</feature>
<evidence type="ECO:0000313" key="15">
    <source>
        <dbReference type="Proteomes" id="UP000708208"/>
    </source>
</evidence>
<keyword evidence="10" id="KW-0804">Transcription</keyword>
<feature type="non-terminal residue" evidence="14">
    <location>
        <position position="418"/>
    </location>
</feature>
<dbReference type="InterPro" id="IPR041975">
    <property type="entry name" value="KOW_Spt5_2"/>
</dbReference>
<protein>
    <recommendedName>
        <fullName evidence="3">Transcription elongation factor SPT5</fullName>
    </recommendedName>
    <alternativeName>
        <fullName evidence="12">DRB sensitivity-inducing factor large subunit</fullName>
    </alternativeName>
    <alternativeName>
        <fullName evidence="4">Transcription elongation factor spt5</fullName>
    </alternativeName>
</protein>
<evidence type="ECO:0000256" key="7">
    <source>
        <dbReference type="ARBA" id="ARBA00022737"/>
    </source>
</evidence>
<comment type="similarity">
    <text evidence="2">Belongs to the SPT5 family.</text>
</comment>
<dbReference type="Pfam" id="PF03439">
    <property type="entry name" value="Spt5-NGN"/>
    <property type="match status" value="1"/>
</dbReference>
<dbReference type="GO" id="GO:0006357">
    <property type="term" value="P:regulation of transcription by RNA polymerase II"/>
    <property type="evidence" value="ECO:0007669"/>
    <property type="project" value="InterPro"/>
</dbReference>
<sequence>AHEPLQIKSVIAPEGIKGYVYIEAYKQTHVKQAIEGIGNLRIGIYKQQMVPITEMTDVLRVTKEQVGLKPKQWVRLKRGLYKDDIAQIDYVDLAQNQVHLKLLPRIDYQRMRGALRDPKLDMDLKRKKKRRPVAKPFNPDEIRNIGGEITSDGDFLLFESNRYSHKGFLYKTFSITAIVTDGVAPTLAELERFNEAPVEGLELEISNKTAEDRHAFATGDNVQVVEGELTNLQGKILAIDGNKITIQPKHEDLKDALDFQSQELEKFFVQGDHVRVISGKYEGDTGLIVRVEPHCAYLFSDLTMHELKVLPKDLQLCSDMASGVDSMGHFQWGDLVQIDPNTVGVIVRLEKELFHVLSMTGKVVEKKPQSIQKRRESRHVLGVDSRQNTIQKRDIVNVLDGAHPVREGEIRHIYRNYA</sequence>
<feature type="domain" description="KOW" evidence="13">
    <location>
        <begin position="389"/>
        <end position="416"/>
    </location>
</feature>
<feature type="non-terminal residue" evidence="14">
    <location>
        <position position="1"/>
    </location>
</feature>
<feature type="domain" description="KOW" evidence="13">
    <location>
        <begin position="67"/>
        <end position="94"/>
    </location>
</feature>
<dbReference type="InterPro" id="IPR005100">
    <property type="entry name" value="NGN-domain"/>
</dbReference>
<keyword evidence="15" id="KW-1185">Reference proteome</keyword>